<name>A0AAT9FPD1_9BACT</name>
<dbReference type="EMBL" id="AP026866">
    <property type="protein sequence ID" value="BDS07854.1"/>
    <property type="molecule type" value="Genomic_DNA"/>
</dbReference>
<reference evidence="1" key="1">
    <citation type="submission" date="2024-07" db="EMBL/GenBank/DDBJ databases">
        <title>Complete genome sequence of Verrucomicrobiaceae bacterium NT6N.</title>
        <authorList>
            <person name="Huang C."/>
            <person name="Takami H."/>
            <person name="Hamasaki K."/>
        </authorList>
    </citation>
    <scope>NUCLEOTIDE SEQUENCE</scope>
    <source>
        <strain evidence="1">NT6N</strain>
    </source>
</reference>
<protein>
    <recommendedName>
        <fullName evidence="2">Zinc ribbon domain-containing protein</fullName>
    </recommendedName>
</protein>
<evidence type="ECO:0000313" key="1">
    <source>
        <dbReference type="EMBL" id="BDS07854.1"/>
    </source>
</evidence>
<evidence type="ECO:0008006" key="2">
    <source>
        <dbReference type="Google" id="ProtNLM"/>
    </source>
</evidence>
<dbReference type="KEGG" id="osu:NT6N_28940"/>
<proteinExistence type="predicted"/>
<organism evidence="1">
    <name type="scientific">Oceaniferula spumae</name>
    <dbReference type="NCBI Taxonomy" id="2979115"/>
    <lineage>
        <taxon>Bacteria</taxon>
        <taxon>Pseudomonadati</taxon>
        <taxon>Verrucomicrobiota</taxon>
        <taxon>Verrucomicrobiia</taxon>
        <taxon>Verrucomicrobiales</taxon>
        <taxon>Verrucomicrobiaceae</taxon>
        <taxon>Oceaniferula</taxon>
    </lineage>
</organism>
<gene>
    <name evidence="1" type="ORF">NT6N_28940</name>
</gene>
<dbReference type="AlphaFoldDB" id="A0AAT9FPD1"/>
<sequence length="73" mass="8022">MPAYAYTLSFPCPDCGGILTMHSPEASGCCPLCNCDLKVNLSVEKNEIIPINGEEDNQLAWEKRAFRKCKSAV</sequence>
<accession>A0AAT9FPD1</accession>